<protein>
    <submittedName>
        <fullName evidence="1">Uncharacterized protein</fullName>
    </submittedName>
</protein>
<evidence type="ECO:0000313" key="1">
    <source>
        <dbReference type="EMBL" id="KAJ8686297.1"/>
    </source>
</evidence>
<evidence type="ECO:0000313" key="2">
    <source>
        <dbReference type="Proteomes" id="UP001239111"/>
    </source>
</evidence>
<dbReference type="Proteomes" id="UP001239111">
    <property type="component" value="Chromosome 1"/>
</dbReference>
<gene>
    <name evidence="1" type="ORF">QAD02_022091</name>
</gene>
<dbReference type="EMBL" id="CM056741">
    <property type="protein sequence ID" value="KAJ8686297.1"/>
    <property type="molecule type" value="Genomic_DNA"/>
</dbReference>
<comment type="caution">
    <text evidence="1">The sequence shown here is derived from an EMBL/GenBank/DDBJ whole genome shotgun (WGS) entry which is preliminary data.</text>
</comment>
<sequence>MTRRSLLDLALPPVSPAQLALLLAPPTSSRPSASSLKNRVLPISPAHYRSLLLSSARPRYPVSYVALSRTPRDLSLALKLATAPMEPGPPRPSPRPSSRHLIPVPRSPTLDRGLPASFDKCCPCPLSRRCGNWRPSAPIPKRFSPLTKPSLARLQLPAAPDASRLRRALYPELRTVVSPGLMSALTEHHALRRRTTGRDKLVQAGKW</sequence>
<accession>A0ACC2PSA8</accession>
<proteinExistence type="predicted"/>
<organism evidence="1 2">
    <name type="scientific">Eretmocerus hayati</name>
    <dbReference type="NCBI Taxonomy" id="131215"/>
    <lineage>
        <taxon>Eukaryota</taxon>
        <taxon>Metazoa</taxon>
        <taxon>Ecdysozoa</taxon>
        <taxon>Arthropoda</taxon>
        <taxon>Hexapoda</taxon>
        <taxon>Insecta</taxon>
        <taxon>Pterygota</taxon>
        <taxon>Neoptera</taxon>
        <taxon>Endopterygota</taxon>
        <taxon>Hymenoptera</taxon>
        <taxon>Apocrita</taxon>
        <taxon>Proctotrupomorpha</taxon>
        <taxon>Chalcidoidea</taxon>
        <taxon>Aphelinidae</taxon>
        <taxon>Aphelininae</taxon>
        <taxon>Eretmocerus</taxon>
    </lineage>
</organism>
<keyword evidence="2" id="KW-1185">Reference proteome</keyword>
<reference evidence="1" key="1">
    <citation type="submission" date="2023-04" db="EMBL/GenBank/DDBJ databases">
        <title>A chromosome-level genome assembly of the parasitoid wasp Eretmocerus hayati.</title>
        <authorList>
            <person name="Zhong Y."/>
            <person name="Liu S."/>
            <person name="Liu Y."/>
        </authorList>
    </citation>
    <scope>NUCLEOTIDE SEQUENCE</scope>
    <source>
        <strain evidence="1">ZJU_SS_LIU_2023</strain>
    </source>
</reference>
<name>A0ACC2PSA8_9HYME</name>